<feature type="compositionally biased region" description="Pro residues" evidence="1">
    <location>
        <begin position="23"/>
        <end position="36"/>
    </location>
</feature>
<reference evidence="3" key="1">
    <citation type="journal article" date="2019" name="Database">
        <title>The radish genome database (RadishGD): an integrated information resource for radish genomics.</title>
        <authorList>
            <person name="Yu H.J."/>
            <person name="Baek S."/>
            <person name="Lee Y.J."/>
            <person name="Cho A."/>
            <person name="Mun J.H."/>
        </authorList>
    </citation>
    <scope>NUCLEOTIDE SEQUENCE [LARGE SCALE GENOMIC DNA]</scope>
    <source>
        <strain evidence="3">cv. WK10039</strain>
    </source>
</reference>
<feature type="domain" description="DUF4283" evidence="2">
    <location>
        <begin position="231"/>
        <end position="313"/>
    </location>
</feature>
<feature type="compositionally biased region" description="Polar residues" evidence="1">
    <location>
        <begin position="121"/>
        <end position="148"/>
    </location>
</feature>
<organism evidence="3 4">
    <name type="scientific">Raphanus sativus</name>
    <name type="common">Radish</name>
    <name type="synonym">Raphanus raphanistrum var. sativus</name>
    <dbReference type="NCBI Taxonomy" id="3726"/>
    <lineage>
        <taxon>Eukaryota</taxon>
        <taxon>Viridiplantae</taxon>
        <taxon>Streptophyta</taxon>
        <taxon>Embryophyta</taxon>
        <taxon>Tracheophyta</taxon>
        <taxon>Spermatophyta</taxon>
        <taxon>Magnoliopsida</taxon>
        <taxon>eudicotyledons</taxon>
        <taxon>Gunneridae</taxon>
        <taxon>Pentapetalae</taxon>
        <taxon>rosids</taxon>
        <taxon>malvids</taxon>
        <taxon>Brassicales</taxon>
        <taxon>Brassicaceae</taxon>
        <taxon>Brassiceae</taxon>
        <taxon>Raphanus</taxon>
    </lineage>
</organism>
<keyword evidence="3" id="KW-1185">Reference proteome</keyword>
<dbReference type="PANTHER" id="PTHR31286">
    <property type="entry name" value="GLYCINE-RICH CELL WALL STRUCTURAL PROTEIN 1.8-LIKE"/>
    <property type="match status" value="1"/>
</dbReference>
<gene>
    <name evidence="4" type="primary">LOC108845080</name>
</gene>
<dbReference type="PANTHER" id="PTHR31286:SF90">
    <property type="entry name" value="DUF4283 DOMAIN-CONTAINING PROTEIN"/>
    <property type="match status" value="1"/>
</dbReference>
<feature type="compositionally biased region" description="Low complexity" evidence="1">
    <location>
        <begin position="552"/>
        <end position="582"/>
    </location>
</feature>
<evidence type="ECO:0000313" key="4">
    <source>
        <dbReference type="RefSeq" id="XP_018473850.1"/>
    </source>
</evidence>
<dbReference type="Pfam" id="PF14111">
    <property type="entry name" value="DUF4283"/>
    <property type="match status" value="1"/>
</dbReference>
<proteinExistence type="predicted"/>
<feature type="compositionally biased region" description="Low complexity" evidence="1">
    <location>
        <begin position="1"/>
        <end position="16"/>
    </location>
</feature>
<dbReference type="OrthoDB" id="1113760at2759"/>
<feature type="region of interest" description="Disordered" evidence="1">
    <location>
        <begin position="540"/>
        <end position="584"/>
    </location>
</feature>
<dbReference type="InterPro" id="IPR040256">
    <property type="entry name" value="At4g02000-like"/>
</dbReference>
<dbReference type="AlphaFoldDB" id="A0A6J0MN00"/>
<feature type="region of interest" description="Disordered" evidence="1">
    <location>
        <begin position="424"/>
        <end position="470"/>
    </location>
</feature>
<evidence type="ECO:0000256" key="1">
    <source>
        <dbReference type="SAM" id="MobiDB-lite"/>
    </source>
</evidence>
<dbReference type="GeneID" id="108845080"/>
<feature type="region of interest" description="Disordered" evidence="1">
    <location>
        <begin position="1"/>
        <end position="91"/>
    </location>
</feature>
<dbReference type="KEGG" id="rsz:108845080"/>
<protein>
    <submittedName>
        <fullName evidence="4">Uncharacterized protein LOC108845080</fullName>
    </submittedName>
</protein>
<reference evidence="4" key="2">
    <citation type="submission" date="2025-08" db="UniProtKB">
        <authorList>
            <consortium name="RefSeq"/>
        </authorList>
    </citation>
    <scope>IDENTIFICATION</scope>
    <source>
        <tissue evidence="4">Leaf</tissue>
    </source>
</reference>
<feature type="region of interest" description="Disordered" evidence="1">
    <location>
        <begin position="121"/>
        <end position="193"/>
    </location>
</feature>
<dbReference type="Proteomes" id="UP000504610">
    <property type="component" value="Chromosome 3"/>
</dbReference>
<feature type="compositionally biased region" description="Polar residues" evidence="1">
    <location>
        <begin position="72"/>
        <end position="81"/>
    </location>
</feature>
<feature type="compositionally biased region" description="Low complexity" evidence="1">
    <location>
        <begin position="52"/>
        <end position="61"/>
    </location>
</feature>
<dbReference type="InterPro" id="IPR025558">
    <property type="entry name" value="DUF4283"/>
</dbReference>
<evidence type="ECO:0000259" key="2">
    <source>
        <dbReference type="Pfam" id="PF14111"/>
    </source>
</evidence>
<name>A0A6J0MN00_RAPSA</name>
<sequence length="606" mass="65269">MSASWSRLASAWAPAPVTTGDEPPLPLLPPDPPDPALSPHLSPAQYPPLSSPLPVSNSRNSTVPSGRKSRRNPLTDSATSDTEMEQASPPSVEPVVAFLETRSGTTVAATVTENFTTILPSENSPLLTNRASSLSNHPLPPVQTSNPLSHPKPVSGQPPLLPNPDHNTSAPTPSSNIPPPVTTKTSSKEPPLVERIRRFENKSLERLAPKTISASGRPTVEIPDEVFQQGAELHKDFIVCYFNGRSPPYSQIQSVLNHMWGKGRKLEIHNSPLSRTVLVRVPNDYLKTKILEKGYWYVGDSMFHTAQWTSAHSAAPPSFKSMQIWAHLTGVPLDLRHRVGLSLVAGLVGEPKETDDFTKNLVSLTLSHVKVEVDLTKPLPDVVEFTRQSGEVVEVLVSYPWLPPSCSHCKELGHIAKNCLQLPTPPKEDVAPRSKNMASSSSAPDAKTPSKTPKKGQTPRLSASQKGKSVAKDLSLENAFVALSDSHHQLPSSAPLNSSLNLPPIPPPRPIVPASPLPPPDPLAPLNLPLLPFPVSPPITFRRPSHKRSRSDPSFDSPPSSNFSSALASLHPETPPSSSSIPFPDPNCLALLSSDVSFPKEASTPI</sequence>
<accession>A0A6J0MN00</accession>
<evidence type="ECO:0000313" key="3">
    <source>
        <dbReference type="Proteomes" id="UP000504610"/>
    </source>
</evidence>
<feature type="compositionally biased region" description="Polar residues" evidence="1">
    <location>
        <begin position="165"/>
        <end position="175"/>
    </location>
</feature>
<dbReference type="RefSeq" id="XP_018473850.1">
    <property type="nucleotide sequence ID" value="XM_018618348.1"/>
</dbReference>